<dbReference type="Pfam" id="PF07589">
    <property type="entry name" value="PEP-CTERM"/>
    <property type="match status" value="1"/>
</dbReference>
<accession>A0A7V1I5F5</accession>
<sequence>MRKSGLMLSILVMAIFLVVTSAMTLTFTMNPTQLQSLYETWENPDSAGTYLNPVQPITGGVKYTGNVLTGASGFGQIQIGANFWGKPYEGSADEEPSNVDLGMGSLKGYDEYALIIENVNESPWMFNLYFNVGWTDYGETNYYAQNTWTTIYPHERRTLMLDFGHAQVWGGDYEGDWVDLNSLDVNWEHITNIGLNIGGNMPVGPDDYTFEVKVYPVPEPASILLLGSSLFGLGLFGRKFRKV</sequence>
<evidence type="ECO:0000259" key="1">
    <source>
        <dbReference type="Pfam" id="PF07589"/>
    </source>
</evidence>
<name>A0A7V1I5F5_DESA2</name>
<organism evidence="2">
    <name type="scientific">Desulfofervidus auxilii</name>
    <dbReference type="NCBI Taxonomy" id="1621989"/>
    <lineage>
        <taxon>Bacteria</taxon>
        <taxon>Pseudomonadati</taxon>
        <taxon>Thermodesulfobacteriota</taxon>
        <taxon>Candidatus Desulfofervidia</taxon>
        <taxon>Candidatus Desulfofervidales</taxon>
        <taxon>Candidatus Desulfofervidaceae</taxon>
        <taxon>Candidatus Desulfofervidus</taxon>
    </lineage>
</organism>
<protein>
    <submittedName>
        <fullName evidence="2">PEP-CTERM sorting domain-containing protein</fullName>
    </submittedName>
</protein>
<dbReference type="Proteomes" id="UP000886268">
    <property type="component" value="Unassembled WGS sequence"/>
</dbReference>
<gene>
    <name evidence="2" type="ORF">ENJ03_04030</name>
</gene>
<proteinExistence type="predicted"/>
<feature type="domain" description="Ice-binding protein C-terminal" evidence="1">
    <location>
        <begin position="216"/>
        <end position="239"/>
    </location>
</feature>
<dbReference type="InterPro" id="IPR013424">
    <property type="entry name" value="Ice-binding_C"/>
</dbReference>
<reference evidence="2" key="1">
    <citation type="journal article" date="2020" name="mSystems">
        <title>Genome- and Community-Level Interaction Insights into Carbon Utilization and Element Cycling Functions of Hydrothermarchaeota in Hydrothermal Sediment.</title>
        <authorList>
            <person name="Zhou Z."/>
            <person name="Liu Y."/>
            <person name="Xu W."/>
            <person name="Pan J."/>
            <person name="Luo Z.H."/>
            <person name="Li M."/>
        </authorList>
    </citation>
    <scope>NUCLEOTIDE SEQUENCE [LARGE SCALE GENOMIC DNA]</scope>
    <source>
        <strain evidence="2">HyVt-45</strain>
    </source>
</reference>
<comment type="caution">
    <text evidence="2">The sequence shown here is derived from an EMBL/GenBank/DDBJ whole genome shotgun (WGS) entry which is preliminary data.</text>
</comment>
<evidence type="ECO:0000313" key="2">
    <source>
        <dbReference type="EMBL" id="HEB74368.1"/>
    </source>
</evidence>
<dbReference type="EMBL" id="DRKW01000234">
    <property type="protein sequence ID" value="HEB74368.1"/>
    <property type="molecule type" value="Genomic_DNA"/>
</dbReference>
<dbReference type="NCBIfam" id="TIGR02595">
    <property type="entry name" value="PEP_CTERM"/>
    <property type="match status" value="1"/>
</dbReference>
<dbReference type="AlphaFoldDB" id="A0A7V1I5F5"/>